<gene>
    <name evidence="5" type="ORF">CYLTODRAFT_458571</name>
</gene>
<proteinExistence type="predicted"/>
<accession>A0A0D7AY68</accession>
<keyword evidence="1" id="KW-0479">Metal-binding</keyword>
<dbReference type="Proteomes" id="UP000054007">
    <property type="component" value="Unassembled WGS sequence"/>
</dbReference>
<dbReference type="Gene3D" id="6.10.140.2220">
    <property type="match status" value="1"/>
</dbReference>
<keyword evidence="2" id="KW-0863">Zinc-finger</keyword>
<dbReference type="OrthoDB" id="76265at2759"/>
<evidence type="ECO:0000259" key="4">
    <source>
        <dbReference type="Pfam" id="PF01753"/>
    </source>
</evidence>
<dbReference type="GO" id="GO:0008270">
    <property type="term" value="F:zinc ion binding"/>
    <property type="evidence" value="ECO:0007669"/>
    <property type="project" value="UniProtKB-KW"/>
</dbReference>
<evidence type="ECO:0000256" key="1">
    <source>
        <dbReference type="ARBA" id="ARBA00022723"/>
    </source>
</evidence>
<dbReference type="InterPro" id="IPR002893">
    <property type="entry name" value="Znf_MYND"/>
</dbReference>
<dbReference type="Pfam" id="PF01753">
    <property type="entry name" value="zf-MYND"/>
    <property type="match status" value="1"/>
</dbReference>
<dbReference type="AlphaFoldDB" id="A0A0D7AY68"/>
<evidence type="ECO:0000313" key="6">
    <source>
        <dbReference type="Proteomes" id="UP000054007"/>
    </source>
</evidence>
<dbReference type="EMBL" id="KN880736">
    <property type="protein sequence ID" value="KIY62930.1"/>
    <property type="molecule type" value="Genomic_DNA"/>
</dbReference>
<evidence type="ECO:0000256" key="3">
    <source>
        <dbReference type="ARBA" id="ARBA00022833"/>
    </source>
</evidence>
<protein>
    <recommendedName>
        <fullName evidence="4">MYND-type domain-containing protein</fullName>
    </recommendedName>
</protein>
<keyword evidence="3" id="KW-0862">Zinc</keyword>
<dbReference type="SUPFAM" id="SSF144232">
    <property type="entry name" value="HIT/MYND zinc finger-like"/>
    <property type="match status" value="1"/>
</dbReference>
<sequence>MFYSVRLTEHKDRLIGPCNFCGKITSYECNRCKNAFYCKTEHYNADLIKHEMVGTCHLSPDFDPNCVLARNFVPLSPAFRIPDVLIHTGLHIPLDQDSGYIRTRVAYNTNWRINFPMPIFDQIFPDGECPESVTFTHHEGKRLHYPVELLFSKMAMLERKPECINKAIRAFEDGTSGVRIWYGPILILRFSDDRMRFYLHAEDEDVRAPYAYIMKNCYKSL</sequence>
<evidence type="ECO:0000256" key="2">
    <source>
        <dbReference type="ARBA" id="ARBA00022771"/>
    </source>
</evidence>
<name>A0A0D7AY68_9AGAR</name>
<evidence type="ECO:0000313" key="5">
    <source>
        <dbReference type="EMBL" id="KIY62930.1"/>
    </source>
</evidence>
<keyword evidence="6" id="KW-1185">Reference proteome</keyword>
<feature type="domain" description="MYND-type" evidence="4">
    <location>
        <begin position="18"/>
        <end position="51"/>
    </location>
</feature>
<reference evidence="5 6" key="1">
    <citation type="journal article" date="2015" name="Fungal Genet. Biol.">
        <title>Evolution of novel wood decay mechanisms in Agaricales revealed by the genome sequences of Fistulina hepatica and Cylindrobasidium torrendii.</title>
        <authorList>
            <person name="Floudas D."/>
            <person name="Held B.W."/>
            <person name="Riley R."/>
            <person name="Nagy L.G."/>
            <person name="Koehler G."/>
            <person name="Ransdell A.S."/>
            <person name="Younus H."/>
            <person name="Chow J."/>
            <person name="Chiniquy J."/>
            <person name="Lipzen A."/>
            <person name="Tritt A."/>
            <person name="Sun H."/>
            <person name="Haridas S."/>
            <person name="LaButti K."/>
            <person name="Ohm R.A."/>
            <person name="Kues U."/>
            <person name="Blanchette R.A."/>
            <person name="Grigoriev I.V."/>
            <person name="Minto R.E."/>
            <person name="Hibbett D.S."/>
        </authorList>
    </citation>
    <scope>NUCLEOTIDE SEQUENCE [LARGE SCALE GENOMIC DNA]</scope>
    <source>
        <strain evidence="5 6">FP15055 ss-10</strain>
    </source>
</reference>
<organism evidence="5 6">
    <name type="scientific">Cylindrobasidium torrendii FP15055 ss-10</name>
    <dbReference type="NCBI Taxonomy" id="1314674"/>
    <lineage>
        <taxon>Eukaryota</taxon>
        <taxon>Fungi</taxon>
        <taxon>Dikarya</taxon>
        <taxon>Basidiomycota</taxon>
        <taxon>Agaricomycotina</taxon>
        <taxon>Agaricomycetes</taxon>
        <taxon>Agaricomycetidae</taxon>
        <taxon>Agaricales</taxon>
        <taxon>Marasmiineae</taxon>
        <taxon>Physalacriaceae</taxon>
        <taxon>Cylindrobasidium</taxon>
    </lineage>
</organism>